<feature type="domain" description="DUF2281" evidence="1">
    <location>
        <begin position="8"/>
        <end position="36"/>
    </location>
</feature>
<keyword evidence="3" id="KW-1185">Reference proteome</keyword>
<evidence type="ECO:0000259" key="1">
    <source>
        <dbReference type="Pfam" id="PF10047"/>
    </source>
</evidence>
<dbReference type="InterPro" id="IPR018739">
    <property type="entry name" value="DUF2281"/>
</dbReference>
<name>A0ABR9XV65_9CHLB</name>
<dbReference type="RefSeq" id="WP_175187856.1">
    <property type="nucleotide sequence ID" value="NZ_JABVZQ010000025.1"/>
</dbReference>
<dbReference type="Pfam" id="PF10047">
    <property type="entry name" value="DUF2281"/>
    <property type="match status" value="1"/>
</dbReference>
<gene>
    <name evidence="2" type="ORF">INT08_11200</name>
</gene>
<dbReference type="EMBL" id="JADGII010000052">
    <property type="protein sequence ID" value="MBF0637727.1"/>
    <property type="molecule type" value="Genomic_DNA"/>
</dbReference>
<sequence length="78" mass="9132">MKTTAEKLIIITRTLPEPLLEELLDFAEFLKRKNERESVTARGNFARHLHKRYEGIEIEDLPIPPRTTTRTPPDFRSS</sequence>
<protein>
    <submittedName>
        <fullName evidence="2">DUF2281 domain-containing protein</fullName>
    </submittedName>
</protein>
<accession>A0ABR9XV65</accession>
<dbReference type="Proteomes" id="UP000619838">
    <property type="component" value="Unassembled WGS sequence"/>
</dbReference>
<proteinExistence type="predicted"/>
<comment type="caution">
    <text evidence="2">The sequence shown here is derived from an EMBL/GenBank/DDBJ whole genome shotgun (WGS) entry which is preliminary data.</text>
</comment>
<evidence type="ECO:0000313" key="3">
    <source>
        <dbReference type="Proteomes" id="UP000619838"/>
    </source>
</evidence>
<organism evidence="2 3">
    <name type="scientific">Prosthecochloris ethylica</name>
    <dbReference type="NCBI Taxonomy" id="2743976"/>
    <lineage>
        <taxon>Bacteria</taxon>
        <taxon>Pseudomonadati</taxon>
        <taxon>Chlorobiota</taxon>
        <taxon>Chlorobiia</taxon>
        <taxon>Chlorobiales</taxon>
        <taxon>Chlorobiaceae</taxon>
        <taxon>Prosthecochloris</taxon>
    </lineage>
</organism>
<reference evidence="2 3" key="1">
    <citation type="journal article" date="2020" name="Microorganisms">
        <title>Simultaneous Genome Sequencing of Prosthecochloris ethylica and Desulfuromonas acetoxidans within a Syntrophic Mixture Reveals Unique Pili and Protein Interactions.</title>
        <authorList>
            <person name="Kyndt J.A."/>
            <person name="Van Beeumen J.J."/>
            <person name="Meyer T.E."/>
        </authorList>
    </citation>
    <scope>NUCLEOTIDE SEQUENCE [LARGE SCALE GENOMIC DNA]</scope>
    <source>
        <strain evidence="2 3">N3</strain>
    </source>
</reference>
<evidence type="ECO:0000313" key="2">
    <source>
        <dbReference type="EMBL" id="MBF0637727.1"/>
    </source>
</evidence>